<evidence type="ECO:0000256" key="9">
    <source>
        <dbReference type="NCBIfam" id="TIGR01400"/>
    </source>
</evidence>
<feature type="transmembrane region" description="Helical" evidence="10">
    <location>
        <begin position="91"/>
        <end position="109"/>
    </location>
</feature>
<feature type="transmembrane region" description="Helical" evidence="10">
    <location>
        <begin position="41"/>
        <end position="60"/>
    </location>
</feature>
<evidence type="ECO:0000256" key="3">
    <source>
        <dbReference type="ARBA" id="ARBA00021717"/>
    </source>
</evidence>
<reference evidence="12" key="1">
    <citation type="submission" date="2017-04" db="EMBL/GenBank/DDBJ databases">
        <title>Genome evolution of the luminous symbionts of deep sea anglerfish.</title>
        <authorList>
            <person name="Hendry T.A."/>
        </authorList>
    </citation>
    <scope>NUCLEOTIDE SEQUENCE [LARGE SCALE GENOMIC DNA]</scope>
</reference>
<evidence type="ECO:0000256" key="8">
    <source>
        <dbReference type="ARBA" id="ARBA00023143"/>
    </source>
</evidence>
<dbReference type="AlphaFoldDB" id="A0A291B865"/>
<dbReference type="InterPro" id="IPR002010">
    <property type="entry name" value="T3SS_IM_R"/>
</dbReference>
<evidence type="ECO:0000256" key="1">
    <source>
        <dbReference type="ARBA" id="ARBA00002578"/>
    </source>
</evidence>
<evidence type="ECO:0000256" key="2">
    <source>
        <dbReference type="ARBA" id="ARBA00009772"/>
    </source>
</evidence>
<comment type="similarity">
    <text evidence="2 10">Belongs to the FliR/MopE/SpaR family.</text>
</comment>
<evidence type="ECO:0000256" key="6">
    <source>
        <dbReference type="ARBA" id="ARBA00022989"/>
    </source>
</evidence>
<feature type="transmembrane region" description="Helical" evidence="10">
    <location>
        <begin position="129"/>
        <end position="152"/>
    </location>
</feature>
<evidence type="ECO:0000256" key="4">
    <source>
        <dbReference type="ARBA" id="ARBA00022475"/>
    </source>
</evidence>
<dbReference type="InterPro" id="IPR006303">
    <property type="entry name" value="FliR"/>
</dbReference>
<keyword evidence="12" id="KW-1185">Reference proteome</keyword>
<dbReference type="GO" id="GO:0044780">
    <property type="term" value="P:bacterial-type flagellum assembly"/>
    <property type="evidence" value="ECO:0007669"/>
    <property type="project" value="UniProtKB-UniRule"/>
</dbReference>
<dbReference type="Proteomes" id="UP000218160">
    <property type="component" value="Chromosome 1"/>
</dbReference>
<dbReference type="EMBL" id="CP020660">
    <property type="protein sequence ID" value="ATF09192.1"/>
    <property type="molecule type" value="Genomic_DNA"/>
</dbReference>
<name>A0A291B865_9GAMM</name>
<keyword evidence="11" id="KW-0969">Cilium</keyword>
<keyword evidence="8 10" id="KW-0975">Bacterial flagellum</keyword>
<dbReference type="PRINTS" id="PR00953">
    <property type="entry name" value="TYPE3IMRPROT"/>
</dbReference>
<comment type="subcellular location">
    <subcellularLocation>
        <location evidence="10">Cell membrane</location>
        <topology evidence="10">Multi-pass membrane protein</topology>
    </subcellularLocation>
    <subcellularLocation>
        <location evidence="10">Bacterial flagellum basal body</location>
    </subcellularLocation>
</comment>
<evidence type="ECO:0000313" key="11">
    <source>
        <dbReference type="EMBL" id="ATF09192.1"/>
    </source>
</evidence>
<dbReference type="GO" id="GO:0006605">
    <property type="term" value="P:protein targeting"/>
    <property type="evidence" value="ECO:0007669"/>
    <property type="project" value="UniProtKB-UniRule"/>
</dbReference>
<dbReference type="KEGG" id="elux:BTN50_0675"/>
<sequence>MEYPVNIILDWMTQFLWPMTRISSMMMTVTFFGAKFVPVRVRLYLSLAITFAVMPSISSVRDEVELVSLGGFLVLAQQILIGVAMGTVTQFIIQTFILLGQIIGMQSSLGFASMVDPVNGQNTPLLGQLFMFVAIMIFLSTDGHLQMLNLVVMSFQTLPIGESLESTDFHALVNCFGIMFSVGIGMALAGIIALLTVNLSFGIMTRVAPQLNILSIGFSFALLVGLLSCWYMLSGIVLHYLKHWDTGLNVICDLIRLDCANGRGTNDGK</sequence>
<keyword evidence="4 10" id="KW-1003">Cell membrane</keyword>
<dbReference type="NCBIfam" id="TIGR01400">
    <property type="entry name" value="fliR"/>
    <property type="match status" value="1"/>
</dbReference>
<dbReference type="Pfam" id="PF01311">
    <property type="entry name" value="Bac_export_1"/>
    <property type="match status" value="1"/>
</dbReference>
<dbReference type="PANTHER" id="PTHR30065:SF8">
    <property type="entry name" value="FLAGELLAR BIOSYNTHETIC PROTEIN FLIR"/>
    <property type="match status" value="1"/>
</dbReference>
<dbReference type="PANTHER" id="PTHR30065">
    <property type="entry name" value="FLAGELLAR BIOSYNTHETIC PROTEIN FLIR"/>
    <property type="match status" value="1"/>
</dbReference>
<dbReference type="GO" id="GO:0009425">
    <property type="term" value="C:bacterial-type flagellum basal body"/>
    <property type="evidence" value="ECO:0007669"/>
    <property type="project" value="UniProtKB-SubCell"/>
</dbReference>
<organism evidence="11 12">
    <name type="scientific">Candidatus Enterovibrio altilux</name>
    <dbReference type="NCBI Taxonomy" id="1927128"/>
    <lineage>
        <taxon>Bacteria</taxon>
        <taxon>Pseudomonadati</taxon>
        <taxon>Pseudomonadota</taxon>
        <taxon>Gammaproteobacteria</taxon>
        <taxon>Vibrionales</taxon>
        <taxon>Vibrionaceae</taxon>
        <taxon>Enterovibrio</taxon>
    </lineage>
</organism>
<evidence type="ECO:0000256" key="5">
    <source>
        <dbReference type="ARBA" id="ARBA00022692"/>
    </source>
</evidence>
<dbReference type="RefSeq" id="WP_096618950.1">
    <property type="nucleotide sequence ID" value="NZ_CP020660.1"/>
</dbReference>
<comment type="function">
    <text evidence="1 10">Role in flagellar biosynthesis.</text>
</comment>
<evidence type="ECO:0000256" key="10">
    <source>
        <dbReference type="RuleBase" id="RU362071"/>
    </source>
</evidence>
<keyword evidence="11" id="KW-0282">Flagellum</keyword>
<feature type="transmembrane region" description="Helical" evidence="10">
    <location>
        <begin position="15"/>
        <end position="34"/>
    </location>
</feature>
<protein>
    <recommendedName>
        <fullName evidence="3 9">Flagellar biosynthetic protein FliR</fullName>
    </recommendedName>
</protein>
<evidence type="ECO:0000313" key="12">
    <source>
        <dbReference type="Proteomes" id="UP000218160"/>
    </source>
</evidence>
<feature type="transmembrane region" description="Helical" evidence="10">
    <location>
        <begin position="172"/>
        <end position="201"/>
    </location>
</feature>
<proteinExistence type="inferred from homology"/>
<gene>
    <name evidence="11" type="ORF">BTN50_0675</name>
</gene>
<keyword evidence="5 10" id="KW-0812">Transmembrane</keyword>
<feature type="transmembrane region" description="Helical" evidence="10">
    <location>
        <begin position="213"/>
        <end position="233"/>
    </location>
</feature>
<keyword evidence="11" id="KW-0966">Cell projection</keyword>
<keyword evidence="7 10" id="KW-0472">Membrane</keyword>
<accession>A0A291B865</accession>
<dbReference type="GO" id="GO:0005886">
    <property type="term" value="C:plasma membrane"/>
    <property type="evidence" value="ECO:0007669"/>
    <property type="project" value="UniProtKB-SubCell"/>
</dbReference>
<evidence type="ECO:0000256" key="7">
    <source>
        <dbReference type="ARBA" id="ARBA00023136"/>
    </source>
</evidence>
<dbReference type="OrthoDB" id="9797790at2"/>
<keyword evidence="6 10" id="KW-1133">Transmembrane helix</keyword>